<evidence type="ECO:0000313" key="4">
    <source>
        <dbReference type="Proteomes" id="UP000747110"/>
    </source>
</evidence>
<evidence type="ECO:0000313" key="1">
    <source>
        <dbReference type="EMBL" id="GIL72557.1"/>
    </source>
</evidence>
<dbReference type="OrthoDB" id="531885at2759"/>
<gene>
    <name evidence="1" type="ORF">Vretifemale_2902</name>
    <name evidence="2" type="ORF">Vretimale_4312</name>
</gene>
<dbReference type="AlphaFoldDB" id="A0A8J4DBX9"/>
<reference evidence="2" key="1">
    <citation type="journal article" date="2021" name="Proc. Natl. Acad. Sci. U.S.A.">
        <title>Three genomes in the algal genus Volvox reveal the fate of a haploid sex-determining region after a transition to homothallism.</title>
        <authorList>
            <person name="Yamamoto K."/>
            <person name="Hamaji T."/>
            <person name="Kawai-Toyooka H."/>
            <person name="Matsuzaki R."/>
            <person name="Takahashi F."/>
            <person name="Nishimura Y."/>
            <person name="Kawachi M."/>
            <person name="Noguchi H."/>
            <person name="Minakuchi Y."/>
            <person name="Umen J.G."/>
            <person name="Toyoda A."/>
            <person name="Nozaki H."/>
        </authorList>
    </citation>
    <scope>NUCLEOTIDE SEQUENCE</scope>
    <source>
        <strain evidence="2">NIES-3785</strain>
        <strain evidence="1">NIES-3786</strain>
    </source>
</reference>
<dbReference type="EMBL" id="BNCQ01000006">
    <property type="protein sequence ID" value="GIL99044.1"/>
    <property type="molecule type" value="Genomic_DNA"/>
</dbReference>
<evidence type="ECO:0000313" key="3">
    <source>
        <dbReference type="Proteomes" id="UP000722791"/>
    </source>
</evidence>
<dbReference type="Proteomes" id="UP000747110">
    <property type="component" value="Unassembled WGS sequence"/>
</dbReference>
<name>A0A8J4DBX9_9CHLO</name>
<accession>A0A8J4DBX9</accession>
<dbReference type="EMBL" id="BNCP01000004">
    <property type="protein sequence ID" value="GIL72557.1"/>
    <property type="molecule type" value="Genomic_DNA"/>
</dbReference>
<evidence type="ECO:0000313" key="2">
    <source>
        <dbReference type="EMBL" id="GIL99044.1"/>
    </source>
</evidence>
<organism evidence="2 3">
    <name type="scientific">Volvox reticuliferus</name>
    <dbReference type="NCBI Taxonomy" id="1737510"/>
    <lineage>
        <taxon>Eukaryota</taxon>
        <taxon>Viridiplantae</taxon>
        <taxon>Chlorophyta</taxon>
        <taxon>core chlorophytes</taxon>
        <taxon>Chlorophyceae</taxon>
        <taxon>CS clade</taxon>
        <taxon>Chlamydomonadales</taxon>
        <taxon>Volvocaceae</taxon>
        <taxon>Volvox</taxon>
    </lineage>
</organism>
<proteinExistence type="predicted"/>
<keyword evidence="4" id="KW-1185">Reference proteome</keyword>
<sequence length="100" mass="11354">MSEGDRCDALKHLPRILWKELSCRFATGKLARNRDRLLNASTRRPLPRSGAPGASHRCYLNMIGEEWAIEVQPGVSDPYHGQQLAERTMIHSNQVGRLLF</sequence>
<comment type="caution">
    <text evidence="2">The sequence shown here is derived from an EMBL/GenBank/DDBJ whole genome shotgun (WGS) entry which is preliminary data.</text>
</comment>
<protein>
    <submittedName>
        <fullName evidence="2">Uncharacterized protein</fullName>
    </submittedName>
</protein>
<dbReference type="Proteomes" id="UP000722791">
    <property type="component" value="Unassembled WGS sequence"/>
</dbReference>